<evidence type="ECO:0000256" key="1">
    <source>
        <dbReference type="ARBA" id="ARBA00022801"/>
    </source>
</evidence>
<gene>
    <name evidence="3" type="ORF">ACFP56_10725</name>
</gene>
<name>A0ABW1V672_9BACL</name>
<proteinExistence type="predicted"/>
<dbReference type="SUPFAM" id="SSF55811">
    <property type="entry name" value="Nudix"/>
    <property type="match status" value="1"/>
</dbReference>
<dbReference type="PROSITE" id="PS00893">
    <property type="entry name" value="NUDIX_BOX"/>
    <property type="match status" value="1"/>
</dbReference>
<feature type="domain" description="Nudix hydrolase" evidence="2">
    <location>
        <begin position="14"/>
        <end position="154"/>
    </location>
</feature>
<dbReference type="CDD" id="cd04688">
    <property type="entry name" value="NUDIX_Hydrolase"/>
    <property type="match status" value="1"/>
</dbReference>
<keyword evidence="1 3" id="KW-0378">Hydrolase</keyword>
<organism evidence="3 4">
    <name type="scientific">Paenibacillus septentrionalis</name>
    <dbReference type="NCBI Taxonomy" id="429342"/>
    <lineage>
        <taxon>Bacteria</taxon>
        <taxon>Bacillati</taxon>
        <taxon>Bacillota</taxon>
        <taxon>Bacilli</taxon>
        <taxon>Bacillales</taxon>
        <taxon>Paenibacillaceae</taxon>
        <taxon>Paenibacillus</taxon>
    </lineage>
</organism>
<dbReference type="PANTHER" id="PTHR43736">
    <property type="entry name" value="ADP-RIBOSE PYROPHOSPHATASE"/>
    <property type="match status" value="1"/>
</dbReference>
<keyword evidence="4" id="KW-1185">Reference proteome</keyword>
<dbReference type="InterPro" id="IPR000086">
    <property type="entry name" value="NUDIX_hydrolase_dom"/>
</dbReference>
<dbReference type="RefSeq" id="WP_379234199.1">
    <property type="nucleotide sequence ID" value="NZ_JBHSTE010000003.1"/>
</dbReference>
<accession>A0ABW1V672</accession>
<sequence>MKTYQNQKVKGVTMQIRSVALAILRRNRDEILVQKITFPGHSTIYYRPIGGTVELGENSKTTLIRELKEELNQEIEEPSLVAVIENIFGLEEIGHEIDFIYEAEFKDKRVYHCGEIEGIEGNEQYKAIWKSIHEFIEPEEDIKLVPDGLIEFLADQGSLNQQLITHIKTR</sequence>
<reference evidence="4" key="1">
    <citation type="journal article" date="2019" name="Int. J. Syst. Evol. Microbiol.">
        <title>The Global Catalogue of Microorganisms (GCM) 10K type strain sequencing project: providing services to taxonomists for standard genome sequencing and annotation.</title>
        <authorList>
            <consortium name="The Broad Institute Genomics Platform"/>
            <consortium name="The Broad Institute Genome Sequencing Center for Infectious Disease"/>
            <person name="Wu L."/>
            <person name="Ma J."/>
        </authorList>
    </citation>
    <scope>NUCLEOTIDE SEQUENCE [LARGE SCALE GENOMIC DNA]</scope>
    <source>
        <strain evidence="4">PCU 280</strain>
    </source>
</reference>
<evidence type="ECO:0000313" key="4">
    <source>
        <dbReference type="Proteomes" id="UP001596233"/>
    </source>
</evidence>
<dbReference type="PROSITE" id="PS51462">
    <property type="entry name" value="NUDIX"/>
    <property type="match status" value="1"/>
</dbReference>
<protein>
    <submittedName>
        <fullName evidence="3">NUDIX hydrolase</fullName>
    </submittedName>
</protein>
<evidence type="ECO:0000259" key="2">
    <source>
        <dbReference type="PROSITE" id="PS51462"/>
    </source>
</evidence>
<dbReference type="Pfam" id="PF00293">
    <property type="entry name" value="NUDIX"/>
    <property type="match status" value="1"/>
</dbReference>
<dbReference type="GO" id="GO:0016787">
    <property type="term" value="F:hydrolase activity"/>
    <property type="evidence" value="ECO:0007669"/>
    <property type="project" value="UniProtKB-KW"/>
</dbReference>
<dbReference type="Gene3D" id="3.90.79.10">
    <property type="entry name" value="Nucleoside Triphosphate Pyrophosphohydrolase"/>
    <property type="match status" value="1"/>
</dbReference>
<evidence type="ECO:0000313" key="3">
    <source>
        <dbReference type="EMBL" id="MFC6333098.1"/>
    </source>
</evidence>
<dbReference type="PANTHER" id="PTHR43736:SF2">
    <property type="entry name" value="MUTT_NUDIX FAMILY PROTEIN"/>
    <property type="match status" value="1"/>
</dbReference>
<comment type="caution">
    <text evidence="3">The sequence shown here is derived from an EMBL/GenBank/DDBJ whole genome shotgun (WGS) entry which is preliminary data.</text>
</comment>
<dbReference type="EMBL" id="JBHSTE010000003">
    <property type="protein sequence ID" value="MFC6333098.1"/>
    <property type="molecule type" value="Genomic_DNA"/>
</dbReference>
<dbReference type="InterPro" id="IPR020084">
    <property type="entry name" value="NUDIX_hydrolase_CS"/>
</dbReference>
<dbReference type="InterPro" id="IPR015797">
    <property type="entry name" value="NUDIX_hydrolase-like_dom_sf"/>
</dbReference>
<dbReference type="Proteomes" id="UP001596233">
    <property type="component" value="Unassembled WGS sequence"/>
</dbReference>